<evidence type="ECO:0000259" key="5">
    <source>
        <dbReference type="PROSITE" id="PS50931"/>
    </source>
</evidence>
<evidence type="ECO:0000313" key="8">
    <source>
        <dbReference type="Proteomes" id="UP000184089"/>
    </source>
</evidence>
<dbReference type="RefSeq" id="WP_073260991.1">
    <property type="nucleotide sequence ID" value="NZ_FQVY01000001.1"/>
</dbReference>
<dbReference type="EMBL" id="FQVY01000001">
    <property type="protein sequence ID" value="SHF86204.1"/>
    <property type="molecule type" value="Genomic_DNA"/>
</dbReference>
<dbReference type="Proteomes" id="UP000474718">
    <property type="component" value="Unassembled WGS sequence"/>
</dbReference>
<proteinExistence type="inferred from homology"/>
<dbReference type="InterPro" id="IPR036388">
    <property type="entry name" value="WH-like_DNA-bd_sf"/>
</dbReference>
<dbReference type="Pfam" id="PF03466">
    <property type="entry name" value="LysR_substrate"/>
    <property type="match status" value="1"/>
</dbReference>
<dbReference type="GO" id="GO:0003700">
    <property type="term" value="F:DNA-binding transcription factor activity"/>
    <property type="evidence" value="ECO:0007669"/>
    <property type="project" value="InterPro"/>
</dbReference>
<dbReference type="PANTHER" id="PTHR30126:SF94">
    <property type="entry name" value="LYSR FAMILY TRANSCRIPTIONAL REGULATOR"/>
    <property type="match status" value="1"/>
</dbReference>
<keyword evidence="3 7" id="KW-0238">DNA-binding</keyword>
<evidence type="ECO:0000256" key="2">
    <source>
        <dbReference type="ARBA" id="ARBA00023015"/>
    </source>
</evidence>
<keyword evidence="9" id="KW-1185">Reference proteome</keyword>
<dbReference type="EMBL" id="WWVX01000001">
    <property type="protein sequence ID" value="MZL68445.1"/>
    <property type="molecule type" value="Genomic_DNA"/>
</dbReference>
<dbReference type="GO" id="GO:0000976">
    <property type="term" value="F:transcription cis-regulatory region binding"/>
    <property type="evidence" value="ECO:0007669"/>
    <property type="project" value="TreeGrafter"/>
</dbReference>
<dbReference type="InterPro" id="IPR000847">
    <property type="entry name" value="LysR_HTH_N"/>
</dbReference>
<accession>A0AAQ1RVE7</accession>
<evidence type="ECO:0000256" key="4">
    <source>
        <dbReference type="ARBA" id="ARBA00023163"/>
    </source>
</evidence>
<comment type="caution">
    <text evidence="7">The sequence shown here is derived from an EMBL/GenBank/DDBJ whole genome shotgun (WGS) entry which is preliminary data.</text>
</comment>
<dbReference type="AlphaFoldDB" id="A0AAQ1RVE7"/>
<name>A0AAQ1RVE7_9FIRM</name>
<evidence type="ECO:0000256" key="3">
    <source>
        <dbReference type="ARBA" id="ARBA00023125"/>
    </source>
</evidence>
<dbReference type="PANTHER" id="PTHR30126">
    <property type="entry name" value="HTH-TYPE TRANSCRIPTIONAL REGULATOR"/>
    <property type="match status" value="1"/>
</dbReference>
<dbReference type="Proteomes" id="UP000184089">
    <property type="component" value="Unassembled WGS sequence"/>
</dbReference>
<dbReference type="PROSITE" id="PS50931">
    <property type="entry name" value="HTH_LYSR"/>
    <property type="match status" value="1"/>
</dbReference>
<dbReference type="Gene3D" id="3.40.190.290">
    <property type="match status" value="1"/>
</dbReference>
<reference evidence="6 9" key="3">
    <citation type="journal article" date="2019" name="Nat. Med.">
        <title>A library of human gut bacterial isolates paired with longitudinal multiomics data enables mechanistic microbiome research.</title>
        <authorList>
            <person name="Poyet M."/>
            <person name="Groussin M."/>
            <person name="Gibbons S.M."/>
            <person name="Avila-Pacheco J."/>
            <person name="Jiang X."/>
            <person name="Kearney S.M."/>
            <person name="Perrotta A.R."/>
            <person name="Berdy B."/>
            <person name="Zhao S."/>
            <person name="Lieberman T.D."/>
            <person name="Swanson P.K."/>
            <person name="Smith M."/>
            <person name="Roesemann S."/>
            <person name="Alexander J.E."/>
            <person name="Rich S.A."/>
            <person name="Livny J."/>
            <person name="Vlamakis H."/>
            <person name="Clish C."/>
            <person name="Bullock K."/>
            <person name="Deik A."/>
            <person name="Scott J."/>
            <person name="Pierce K.A."/>
            <person name="Xavier R.J."/>
            <person name="Alm E.J."/>
        </authorList>
    </citation>
    <scope>NUCLEOTIDE SEQUENCE [LARGE SCALE GENOMIC DNA]</scope>
    <source>
        <strain evidence="6 9">BIOML-A2</strain>
    </source>
</reference>
<comment type="similarity">
    <text evidence="1">Belongs to the LysR transcriptional regulatory family.</text>
</comment>
<dbReference type="Gene3D" id="1.10.10.10">
    <property type="entry name" value="Winged helix-like DNA-binding domain superfamily/Winged helix DNA-binding domain"/>
    <property type="match status" value="1"/>
</dbReference>
<organism evidence="7 8">
    <name type="scientific">Bittarella massiliensis</name>
    <name type="common">ex Durand et al. 2017</name>
    <dbReference type="NCBI Taxonomy" id="1720313"/>
    <lineage>
        <taxon>Bacteria</taxon>
        <taxon>Bacillati</taxon>
        <taxon>Bacillota</taxon>
        <taxon>Clostridia</taxon>
        <taxon>Eubacteriales</taxon>
        <taxon>Oscillospiraceae</taxon>
        <taxon>Bittarella (ex Durand et al. 2017)</taxon>
    </lineage>
</organism>
<evidence type="ECO:0000256" key="1">
    <source>
        <dbReference type="ARBA" id="ARBA00009437"/>
    </source>
</evidence>
<reference evidence="7" key="1">
    <citation type="submission" date="2016-11" db="EMBL/GenBank/DDBJ databases">
        <authorList>
            <person name="Varghese N."/>
            <person name="Submissions S."/>
        </authorList>
    </citation>
    <scope>NUCLEOTIDE SEQUENCE</scope>
    <source>
        <strain evidence="7">DSM 4029</strain>
    </source>
</reference>
<evidence type="ECO:0000313" key="7">
    <source>
        <dbReference type="EMBL" id="SHF86204.1"/>
    </source>
</evidence>
<evidence type="ECO:0000313" key="6">
    <source>
        <dbReference type="EMBL" id="MZL68445.1"/>
    </source>
</evidence>
<dbReference type="SUPFAM" id="SSF46785">
    <property type="entry name" value="Winged helix' DNA-binding domain"/>
    <property type="match status" value="1"/>
</dbReference>
<evidence type="ECO:0000313" key="9">
    <source>
        <dbReference type="Proteomes" id="UP000474718"/>
    </source>
</evidence>
<keyword evidence="2" id="KW-0805">Transcription regulation</keyword>
<dbReference type="Pfam" id="PF00126">
    <property type="entry name" value="HTH_1"/>
    <property type="match status" value="1"/>
</dbReference>
<reference evidence="8" key="2">
    <citation type="submission" date="2016-11" db="EMBL/GenBank/DDBJ databases">
        <authorList>
            <person name="Jaros S."/>
            <person name="Januszkiewicz K."/>
            <person name="Wedrychowicz H."/>
        </authorList>
    </citation>
    <scope>NUCLEOTIDE SEQUENCE [LARGE SCALE GENOMIC DNA]</scope>
    <source>
        <strain evidence="8">DSM 4029</strain>
    </source>
</reference>
<dbReference type="FunFam" id="1.10.10.10:FF:000001">
    <property type="entry name" value="LysR family transcriptional regulator"/>
    <property type="match status" value="1"/>
</dbReference>
<dbReference type="SUPFAM" id="SSF53850">
    <property type="entry name" value="Periplasmic binding protein-like II"/>
    <property type="match status" value="1"/>
</dbReference>
<dbReference type="InterPro" id="IPR036390">
    <property type="entry name" value="WH_DNA-bd_sf"/>
</dbReference>
<keyword evidence="4" id="KW-0804">Transcription</keyword>
<feature type="domain" description="HTH lysR-type" evidence="5">
    <location>
        <begin position="1"/>
        <end position="58"/>
    </location>
</feature>
<protein>
    <submittedName>
        <fullName evidence="7">DNA-binding transcriptional regulator, LysR family</fullName>
    </submittedName>
    <submittedName>
        <fullName evidence="6">LysR family transcriptional regulator</fullName>
    </submittedName>
</protein>
<dbReference type="InterPro" id="IPR005119">
    <property type="entry name" value="LysR_subst-bd"/>
</dbReference>
<gene>
    <name evidence="6" type="ORF">GT747_01470</name>
    <name evidence="7" type="ORF">SAMN05444424_0956</name>
</gene>
<dbReference type="PRINTS" id="PR00039">
    <property type="entry name" value="HTHLYSR"/>
</dbReference>
<sequence>MTLRHLRIFTAVCQCGSATEAARRLYMTQPAVSLAISELESHYGVRLFDRISRRLHITEPGRQLLARAGQILDLIDQLEEEMPGGRGGRLRIGASITVGSEFLPGCVERFSAAWPEVEVQVRVDSSETIEGLLLENRLDMGLMDGPARDGQLAAHPFLEDELGLFCRPGHPLLARQPLPPGELARQPLLLREAGSGARKVFESALITRGMEVSPAWESSSTRALKEAARQGLGIAVLPVRLAAEEMASGALCRLAVEGMPLVRSLCAVYHKNKYLTPAATAFLEICTGAKSGPAKGPGRQGGGGRDQLE</sequence>